<feature type="binding site" evidence="7">
    <location>
        <position position="103"/>
    </location>
    <ligand>
        <name>Zn(2+)</name>
        <dbReference type="ChEBI" id="CHEBI:29105"/>
    </ligand>
</feature>
<dbReference type="InterPro" id="IPR002481">
    <property type="entry name" value="FUR"/>
</dbReference>
<keyword evidence="2" id="KW-0678">Repressor</keyword>
<dbReference type="GO" id="GO:1900376">
    <property type="term" value="P:regulation of secondary metabolite biosynthetic process"/>
    <property type="evidence" value="ECO:0007669"/>
    <property type="project" value="TreeGrafter"/>
</dbReference>
<dbReference type="GO" id="GO:0005829">
    <property type="term" value="C:cytosol"/>
    <property type="evidence" value="ECO:0007669"/>
    <property type="project" value="TreeGrafter"/>
</dbReference>
<comment type="caution">
    <text evidence="8">The sequence shown here is derived from an EMBL/GenBank/DDBJ whole genome shotgun (WGS) entry which is preliminary data.</text>
</comment>
<evidence type="ECO:0000256" key="4">
    <source>
        <dbReference type="ARBA" id="ARBA00023015"/>
    </source>
</evidence>
<dbReference type="EMBL" id="JAFVMH010000015">
    <property type="protein sequence ID" value="MBO1326702.1"/>
    <property type="molecule type" value="Genomic_DNA"/>
</dbReference>
<accession>A0A939HN22</accession>
<feature type="binding site" evidence="7">
    <location>
        <position position="143"/>
    </location>
    <ligand>
        <name>Zn(2+)</name>
        <dbReference type="ChEBI" id="CHEBI:29105"/>
    </ligand>
</feature>
<dbReference type="GO" id="GO:0045892">
    <property type="term" value="P:negative regulation of DNA-templated transcription"/>
    <property type="evidence" value="ECO:0007669"/>
    <property type="project" value="TreeGrafter"/>
</dbReference>
<dbReference type="InterPro" id="IPR036390">
    <property type="entry name" value="WH_DNA-bd_sf"/>
</dbReference>
<evidence type="ECO:0000256" key="1">
    <source>
        <dbReference type="ARBA" id="ARBA00007957"/>
    </source>
</evidence>
<keyword evidence="7" id="KW-0479">Metal-binding</keyword>
<feature type="binding site" evidence="7">
    <location>
        <position position="100"/>
    </location>
    <ligand>
        <name>Zn(2+)</name>
        <dbReference type="ChEBI" id="CHEBI:29105"/>
    </ligand>
</feature>
<organism evidence="8 9">
    <name type="scientific">Acetobacter garciniae</name>
    <dbReference type="NCBI Taxonomy" id="2817435"/>
    <lineage>
        <taxon>Bacteria</taxon>
        <taxon>Pseudomonadati</taxon>
        <taxon>Pseudomonadota</taxon>
        <taxon>Alphaproteobacteria</taxon>
        <taxon>Acetobacterales</taxon>
        <taxon>Acetobacteraceae</taxon>
        <taxon>Acetobacter</taxon>
    </lineage>
</organism>
<dbReference type="GO" id="GO:0003700">
    <property type="term" value="F:DNA-binding transcription factor activity"/>
    <property type="evidence" value="ECO:0007669"/>
    <property type="project" value="InterPro"/>
</dbReference>
<evidence type="ECO:0000256" key="5">
    <source>
        <dbReference type="ARBA" id="ARBA00023125"/>
    </source>
</evidence>
<dbReference type="Pfam" id="PF01475">
    <property type="entry name" value="FUR"/>
    <property type="match status" value="1"/>
</dbReference>
<dbReference type="RefSeq" id="WP_078527122.1">
    <property type="nucleotide sequence ID" value="NZ_JAFVMH010000015.1"/>
</dbReference>
<dbReference type="PANTHER" id="PTHR33202">
    <property type="entry name" value="ZINC UPTAKE REGULATION PROTEIN"/>
    <property type="match status" value="1"/>
</dbReference>
<comment type="similarity">
    <text evidence="1">Belongs to the Fur family.</text>
</comment>
<keyword evidence="3 7" id="KW-0862">Zinc</keyword>
<evidence type="ECO:0000313" key="9">
    <source>
        <dbReference type="Proteomes" id="UP000664073"/>
    </source>
</evidence>
<protein>
    <submittedName>
        <fullName evidence="8">Transcriptional repressor</fullName>
    </submittedName>
</protein>
<comment type="cofactor">
    <cofactor evidence="7">
        <name>Zn(2+)</name>
        <dbReference type="ChEBI" id="CHEBI:29105"/>
    </cofactor>
    <text evidence="7">Binds 1 zinc ion per subunit.</text>
</comment>
<keyword evidence="4" id="KW-0805">Transcription regulation</keyword>
<dbReference type="Gene3D" id="3.30.1490.190">
    <property type="match status" value="1"/>
</dbReference>
<keyword evidence="6" id="KW-0804">Transcription</keyword>
<name>A0A939HN22_9PROT</name>
<evidence type="ECO:0000256" key="2">
    <source>
        <dbReference type="ARBA" id="ARBA00022491"/>
    </source>
</evidence>
<reference evidence="8" key="1">
    <citation type="submission" date="2021-03" db="EMBL/GenBank/DDBJ databases">
        <title>The complete genome sequence of Acetobacter sp. TBRC 12339.</title>
        <authorList>
            <person name="Charoenyingcharoen P."/>
            <person name="Yukphan P."/>
        </authorList>
    </citation>
    <scope>NUCLEOTIDE SEQUENCE</scope>
    <source>
        <strain evidence="8">TBRC 12339</strain>
    </source>
</reference>
<dbReference type="PANTHER" id="PTHR33202:SF6">
    <property type="entry name" value="ZINC UPTAKE REGULATION PROTEIN"/>
    <property type="match status" value="1"/>
</dbReference>
<dbReference type="AlphaFoldDB" id="A0A939HN22"/>
<dbReference type="InterPro" id="IPR036388">
    <property type="entry name" value="WH-like_DNA-bd_sf"/>
</dbReference>
<dbReference type="SUPFAM" id="SSF46785">
    <property type="entry name" value="Winged helix' DNA-binding domain"/>
    <property type="match status" value="1"/>
</dbReference>
<evidence type="ECO:0000256" key="7">
    <source>
        <dbReference type="PIRSR" id="PIRSR602481-1"/>
    </source>
</evidence>
<keyword evidence="5" id="KW-0238">DNA-binding</keyword>
<evidence type="ECO:0000256" key="6">
    <source>
        <dbReference type="ARBA" id="ARBA00023163"/>
    </source>
</evidence>
<dbReference type="GO" id="GO:0008270">
    <property type="term" value="F:zinc ion binding"/>
    <property type="evidence" value="ECO:0007669"/>
    <property type="project" value="TreeGrafter"/>
</dbReference>
<keyword evidence="9" id="KW-1185">Reference proteome</keyword>
<proteinExistence type="inferred from homology"/>
<dbReference type="Proteomes" id="UP000664073">
    <property type="component" value="Unassembled WGS sequence"/>
</dbReference>
<gene>
    <name evidence="8" type="ORF">J2D77_16280</name>
</gene>
<dbReference type="Gene3D" id="1.10.10.10">
    <property type="entry name" value="Winged helix-like DNA-binding domain superfamily/Winged helix DNA-binding domain"/>
    <property type="match status" value="1"/>
</dbReference>
<evidence type="ECO:0000313" key="8">
    <source>
        <dbReference type="EMBL" id="MBO1326702.1"/>
    </source>
</evidence>
<dbReference type="InterPro" id="IPR043135">
    <property type="entry name" value="Fur_C"/>
</dbReference>
<evidence type="ECO:0000256" key="3">
    <source>
        <dbReference type="ARBA" id="ARBA00022833"/>
    </source>
</evidence>
<feature type="binding site" evidence="7">
    <location>
        <position position="140"/>
    </location>
    <ligand>
        <name>Zn(2+)</name>
        <dbReference type="ChEBI" id="CHEBI:29105"/>
    </ligand>
</feature>
<dbReference type="GO" id="GO:0000976">
    <property type="term" value="F:transcription cis-regulatory region binding"/>
    <property type="evidence" value="ECO:0007669"/>
    <property type="project" value="TreeGrafter"/>
</dbReference>
<sequence>METSSRRFCSLPSRQCGSSDRTTSVRDDVLTVLTNARLPLSAYDILRCIDSPDGRTLAPPTIYRALSKLMAEGLVARLESRNAFVHIRAKNPSRLVFCICEQCGIAQSVENEASSRLIDKNADSLGFQVRRRIIELQGLCSDCQSCPATPVRSTTQSLPPQAIK</sequence>